<dbReference type="Proteomes" id="UP000717624">
    <property type="component" value="Unassembled WGS sequence"/>
</dbReference>
<name>A0A939BUU9_9BACL</name>
<organism evidence="1 2">
    <name type="scientific">Brevibacillus fulvus</name>
    <dbReference type="NCBI Taxonomy" id="1125967"/>
    <lineage>
        <taxon>Bacteria</taxon>
        <taxon>Bacillati</taxon>
        <taxon>Bacillota</taxon>
        <taxon>Bacilli</taxon>
        <taxon>Bacillales</taxon>
        <taxon>Paenibacillaceae</taxon>
        <taxon>Brevibacillus</taxon>
    </lineage>
</organism>
<dbReference type="RefSeq" id="WP_204517691.1">
    <property type="nucleotide sequence ID" value="NZ_BAABIN010000007.1"/>
</dbReference>
<evidence type="ECO:0008006" key="3">
    <source>
        <dbReference type="Google" id="ProtNLM"/>
    </source>
</evidence>
<evidence type="ECO:0000313" key="1">
    <source>
        <dbReference type="EMBL" id="MBM7589981.1"/>
    </source>
</evidence>
<sequence length="77" mass="9076">MVEDEELFSQIMHLCESKVEEFALLGYENVSAEEIWACVSSAYKELPPMHKIVNDILTLKINKYMNWIMLKMYKNSN</sequence>
<proteinExistence type="predicted"/>
<comment type="caution">
    <text evidence="1">The sequence shown here is derived from an EMBL/GenBank/DDBJ whole genome shotgun (WGS) entry which is preliminary data.</text>
</comment>
<dbReference type="Pfam" id="PF13797">
    <property type="entry name" value="Post_transc_reg"/>
    <property type="match status" value="1"/>
</dbReference>
<accession>A0A939BUU9</accession>
<dbReference type="InterPro" id="IPR025716">
    <property type="entry name" value="Post-transcriptional_regulator"/>
</dbReference>
<keyword evidence="2" id="KW-1185">Reference proteome</keyword>
<dbReference type="AlphaFoldDB" id="A0A939BUU9"/>
<dbReference type="EMBL" id="JAFBEB010000004">
    <property type="protein sequence ID" value="MBM7589981.1"/>
    <property type="molecule type" value="Genomic_DNA"/>
</dbReference>
<reference evidence="1" key="1">
    <citation type="submission" date="2021-01" db="EMBL/GenBank/DDBJ databases">
        <title>Genomic Encyclopedia of Type Strains, Phase IV (KMG-IV): sequencing the most valuable type-strain genomes for metagenomic binning, comparative biology and taxonomic classification.</title>
        <authorList>
            <person name="Goeker M."/>
        </authorList>
    </citation>
    <scope>NUCLEOTIDE SEQUENCE</scope>
    <source>
        <strain evidence="1">DSM 25523</strain>
    </source>
</reference>
<gene>
    <name evidence="1" type="ORF">JOD01_001582</name>
</gene>
<protein>
    <recommendedName>
        <fullName evidence="3">Post-transcriptional regulator</fullName>
    </recommendedName>
</protein>
<evidence type="ECO:0000313" key="2">
    <source>
        <dbReference type="Proteomes" id="UP000717624"/>
    </source>
</evidence>